<reference evidence="2 3" key="1">
    <citation type="journal article" date="2016" name="Sci. Rep.">
        <title>Metabolic traits of an uncultured archaeal lineage -MSBL1- from brine pools of the Red Sea.</title>
        <authorList>
            <person name="Mwirichia R."/>
            <person name="Alam I."/>
            <person name="Rashid M."/>
            <person name="Vinu M."/>
            <person name="Ba-Alawi W."/>
            <person name="Anthony Kamau A."/>
            <person name="Kamanda Ngugi D."/>
            <person name="Goker M."/>
            <person name="Klenk H.P."/>
            <person name="Bajic V."/>
            <person name="Stingl U."/>
        </authorList>
    </citation>
    <scope>NUCLEOTIDE SEQUENCE [LARGE SCALE GENOMIC DNA]</scope>
    <source>
        <strain evidence="2">SCGC-AAA259M10</strain>
    </source>
</reference>
<comment type="caution">
    <text evidence="2">The sequence shown here is derived from an EMBL/GenBank/DDBJ whole genome shotgun (WGS) entry which is preliminary data.</text>
</comment>
<keyword evidence="3" id="KW-1185">Reference proteome</keyword>
<organism evidence="2 3">
    <name type="scientific">candidate division MSBL1 archaeon SCGC-AAA259M10</name>
    <dbReference type="NCBI Taxonomy" id="1698270"/>
    <lineage>
        <taxon>Archaea</taxon>
        <taxon>Methanobacteriati</taxon>
        <taxon>Methanobacteriota</taxon>
        <taxon>candidate division MSBL1</taxon>
    </lineage>
</organism>
<protein>
    <submittedName>
        <fullName evidence="2">Uncharacterized protein</fullName>
    </submittedName>
</protein>
<gene>
    <name evidence="2" type="ORF">AKJ40_02115</name>
</gene>
<sequence>MSILNRRSSEAERCGIRSRRRGWKMKRKIELTMEINLEEIAKKRRGAPAPGGLPSRTGVRPGQPTLF</sequence>
<feature type="region of interest" description="Disordered" evidence="1">
    <location>
        <begin position="42"/>
        <end position="67"/>
    </location>
</feature>
<accession>A0A133V0L2</accession>
<evidence type="ECO:0000256" key="1">
    <source>
        <dbReference type="SAM" id="MobiDB-lite"/>
    </source>
</evidence>
<dbReference type="EMBL" id="LHXU01000024">
    <property type="protein sequence ID" value="KXA99970.1"/>
    <property type="molecule type" value="Genomic_DNA"/>
</dbReference>
<dbReference type="AlphaFoldDB" id="A0A133V0L2"/>
<dbReference type="Proteomes" id="UP000070341">
    <property type="component" value="Unassembled WGS sequence"/>
</dbReference>
<evidence type="ECO:0000313" key="3">
    <source>
        <dbReference type="Proteomes" id="UP000070341"/>
    </source>
</evidence>
<proteinExistence type="predicted"/>
<evidence type="ECO:0000313" key="2">
    <source>
        <dbReference type="EMBL" id="KXA99970.1"/>
    </source>
</evidence>
<name>A0A133V0L2_9EURY</name>